<organism evidence="1 2">
    <name type="scientific">Reyranella humidisoli</name>
    <dbReference type="NCBI Taxonomy" id="2849149"/>
    <lineage>
        <taxon>Bacteria</taxon>
        <taxon>Pseudomonadati</taxon>
        <taxon>Pseudomonadota</taxon>
        <taxon>Alphaproteobacteria</taxon>
        <taxon>Hyphomicrobiales</taxon>
        <taxon>Reyranellaceae</taxon>
        <taxon>Reyranella</taxon>
    </lineage>
</organism>
<reference evidence="1 2" key="1">
    <citation type="submission" date="2021-06" db="EMBL/GenBank/DDBJ databases">
        <authorList>
            <person name="Lee D.H."/>
        </authorList>
    </citation>
    <scope>NUCLEOTIDE SEQUENCE [LARGE SCALE GENOMIC DNA]</scope>
    <source>
        <strain evidence="1 2">MMS21-HV4-11</strain>
    </source>
</reference>
<name>A0ABS6IJM2_9HYPH</name>
<accession>A0ABS6IJM2</accession>
<gene>
    <name evidence="1" type="ORF">KQ910_13555</name>
</gene>
<evidence type="ECO:0000313" key="2">
    <source>
        <dbReference type="Proteomes" id="UP000727907"/>
    </source>
</evidence>
<protein>
    <submittedName>
        <fullName evidence="1">Uncharacterized protein</fullName>
    </submittedName>
</protein>
<dbReference type="RefSeq" id="WP_216960952.1">
    <property type="nucleotide sequence ID" value="NZ_JAHOPB010000001.1"/>
</dbReference>
<keyword evidence="2" id="KW-1185">Reference proteome</keyword>
<sequence>MAPDPKARQAALFRYVELFLDEVESRGRELDPKECEWLAEVLVRLGAGQTDCEHAMRQLEMLLATDLPLNRRPHDPGLPTIGEYRRLVGLLRDASM</sequence>
<proteinExistence type="predicted"/>
<dbReference type="Proteomes" id="UP000727907">
    <property type="component" value="Unassembled WGS sequence"/>
</dbReference>
<comment type="caution">
    <text evidence="1">The sequence shown here is derived from an EMBL/GenBank/DDBJ whole genome shotgun (WGS) entry which is preliminary data.</text>
</comment>
<evidence type="ECO:0000313" key="1">
    <source>
        <dbReference type="EMBL" id="MBU8874796.1"/>
    </source>
</evidence>
<dbReference type="EMBL" id="JAHOPB010000001">
    <property type="protein sequence ID" value="MBU8874796.1"/>
    <property type="molecule type" value="Genomic_DNA"/>
</dbReference>